<name>A0A0F4Z3A7_RASE3</name>
<keyword evidence="2" id="KW-1133">Transmembrane helix</keyword>
<feature type="compositionally biased region" description="Polar residues" evidence="1">
    <location>
        <begin position="467"/>
        <end position="478"/>
    </location>
</feature>
<feature type="region of interest" description="Disordered" evidence="1">
    <location>
        <begin position="237"/>
        <end position="292"/>
    </location>
</feature>
<feature type="compositionally biased region" description="Polar residues" evidence="1">
    <location>
        <begin position="332"/>
        <end position="344"/>
    </location>
</feature>
<feature type="region of interest" description="Disordered" evidence="1">
    <location>
        <begin position="316"/>
        <end position="344"/>
    </location>
</feature>
<keyword evidence="2" id="KW-0472">Membrane</keyword>
<dbReference type="InterPro" id="IPR029068">
    <property type="entry name" value="Glyas_Bleomycin-R_OHBP_Dase"/>
</dbReference>
<feature type="compositionally biased region" description="Basic and acidic residues" evidence="1">
    <location>
        <begin position="382"/>
        <end position="399"/>
    </location>
</feature>
<dbReference type="EMBL" id="LASV01000048">
    <property type="protein sequence ID" value="KKA24820.1"/>
    <property type="molecule type" value="Genomic_DNA"/>
</dbReference>
<dbReference type="OrthoDB" id="10249419at2759"/>
<reference evidence="3 4" key="1">
    <citation type="submission" date="2015-04" db="EMBL/GenBank/DDBJ databases">
        <authorList>
            <person name="Heijne W.H."/>
            <person name="Fedorova N.D."/>
            <person name="Nierman W.C."/>
            <person name="Vollebregt A.W."/>
            <person name="Zhao Z."/>
            <person name="Wu L."/>
            <person name="Kumar M."/>
            <person name="Stam H."/>
            <person name="van den Berg M.A."/>
            <person name="Pel H.J."/>
        </authorList>
    </citation>
    <scope>NUCLEOTIDE SEQUENCE [LARGE SCALE GENOMIC DNA]</scope>
    <source>
        <strain evidence="3 4">CBS 393.64</strain>
    </source>
</reference>
<feature type="region of interest" description="Disordered" evidence="1">
    <location>
        <begin position="1"/>
        <end position="30"/>
    </location>
</feature>
<evidence type="ECO:0000313" key="3">
    <source>
        <dbReference type="EMBL" id="KKA24820.1"/>
    </source>
</evidence>
<feature type="region of interest" description="Disordered" evidence="1">
    <location>
        <begin position="141"/>
        <end position="161"/>
    </location>
</feature>
<feature type="compositionally biased region" description="Polar residues" evidence="1">
    <location>
        <begin position="364"/>
        <end position="377"/>
    </location>
</feature>
<feature type="compositionally biased region" description="Polar residues" evidence="1">
    <location>
        <begin position="596"/>
        <end position="608"/>
    </location>
</feature>
<dbReference type="SUPFAM" id="SSF54593">
    <property type="entry name" value="Glyoxalase/Bleomycin resistance protein/Dihydroxybiphenyl dioxygenase"/>
    <property type="match status" value="1"/>
</dbReference>
<dbReference type="AlphaFoldDB" id="A0A0F4Z3A7"/>
<gene>
    <name evidence="3" type="ORF">T310_1179</name>
</gene>
<feature type="compositionally biased region" description="Polar residues" evidence="1">
    <location>
        <begin position="578"/>
        <end position="588"/>
    </location>
</feature>
<comment type="caution">
    <text evidence="3">The sequence shown here is derived from an EMBL/GenBank/DDBJ whole genome shotgun (WGS) entry which is preliminary data.</text>
</comment>
<dbReference type="GeneID" id="25313530"/>
<feature type="transmembrane region" description="Helical" evidence="2">
    <location>
        <begin position="663"/>
        <end position="683"/>
    </location>
</feature>
<evidence type="ECO:0000313" key="4">
    <source>
        <dbReference type="Proteomes" id="UP000053958"/>
    </source>
</evidence>
<feature type="compositionally biased region" description="Low complexity" evidence="1">
    <location>
        <begin position="446"/>
        <end position="461"/>
    </location>
</feature>
<evidence type="ECO:0000256" key="2">
    <source>
        <dbReference type="SAM" id="Phobius"/>
    </source>
</evidence>
<keyword evidence="4" id="KW-1185">Reference proteome</keyword>
<feature type="compositionally biased region" description="Basic residues" evidence="1">
    <location>
        <begin position="540"/>
        <end position="549"/>
    </location>
</feature>
<keyword evidence="2" id="KW-0812">Transmembrane</keyword>
<sequence>MTNTSASGRSQMSPQISGSHRKNQGRSRSGIGGASAIREAFFFLEIDTSIIRTPAGAAHVAFPAASKEAVNDFFISALKAGGKIHGEPKTRDPESGYYSAAVVDFDGNSIEAVYRPGSSSSRSQAGEPSLKVIKNGSVVSRAKSTKTESVAPARSEVRSISSKTVPAIEHYSSTPTTQSSYEQYDHHLTYPAQEEQKQQQSDNGSKAAKTIIGTLLGATAGAAIAYAIVKDSQSSQQQQQQQPVSQPLPQYSQQASAQSVPATAYQEPPSYRALEAPPPARSYYSAKDDAYSARDDAYSTYSRSVVSKNPRADTVYEETEYYPPNDDGASVYSRQSGVRRNSNGSIYATKELPIRTIEYPPPSRSQTYPCNPSTLISSYVEGSRRGSEAGRDRDDHSEYNDAETEFSSISTIKPARSSHSHSSHRSSAAPSQYSSHSKASHHSSHHSVASRSSAHRSSASARESKSQAGSVYSATRSARNVPLPEGSTASFSVYSNGDSPRDIPLPESATPSTVFLDTVDIDTHITPDDSISQVGEARSHHSRHSRHSKSGASHASHASHASSKRSSKFDEPVRPEDSISQVSTNVSRSSERTVKASGSGSKAPSQAPSKAPSKAPSQAPSKAPSKAPSQAPSKAPSKAGSKMDAWMDGGLIGCGYDDDDDDFYTFIITITCLHVVLLVYRHGSYDMMIDMR</sequence>
<dbReference type="PANTHER" id="PTHR35006">
    <property type="entry name" value="GLYOXALASE FAMILY PROTEIN (AFU_ORTHOLOGUE AFUA_5G14830)"/>
    <property type="match status" value="1"/>
</dbReference>
<dbReference type="Proteomes" id="UP000053958">
    <property type="component" value="Unassembled WGS sequence"/>
</dbReference>
<evidence type="ECO:0000256" key="1">
    <source>
        <dbReference type="SAM" id="MobiDB-lite"/>
    </source>
</evidence>
<dbReference type="PANTHER" id="PTHR35006:SF3">
    <property type="entry name" value="GLYOXALASE FAMILY PROTEIN (AFU_ORTHOLOGUE AFUA_3G06020)"/>
    <property type="match status" value="1"/>
</dbReference>
<feature type="compositionally biased region" description="Low complexity" evidence="1">
    <location>
        <begin position="425"/>
        <end position="437"/>
    </location>
</feature>
<feature type="region of interest" description="Disordered" evidence="1">
    <location>
        <begin position="357"/>
        <end position="510"/>
    </location>
</feature>
<feature type="compositionally biased region" description="Low complexity" evidence="1">
    <location>
        <begin position="237"/>
        <end position="254"/>
    </location>
</feature>
<organism evidence="3 4">
    <name type="scientific">Rasamsonia emersonii (strain ATCC 16479 / CBS 393.64 / IMI 116815)</name>
    <dbReference type="NCBI Taxonomy" id="1408163"/>
    <lineage>
        <taxon>Eukaryota</taxon>
        <taxon>Fungi</taxon>
        <taxon>Dikarya</taxon>
        <taxon>Ascomycota</taxon>
        <taxon>Pezizomycotina</taxon>
        <taxon>Eurotiomycetes</taxon>
        <taxon>Eurotiomycetidae</taxon>
        <taxon>Eurotiales</taxon>
        <taxon>Trichocomaceae</taxon>
        <taxon>Rasamsonia</taxon>
    </lineage>
</organism>
<feature type="compositionally biased region" description="Basic and acidic residues" evidence="1">
    <location>
        <begin position="567"/>
        <end position="577"/>
    </location>
</feature>
<accession>A0A0F4Z3A7</accession>
<dbReference type="RefSeq" id="XP_013331432.1">
    <property type="nucleotide sequence ID" value="XM_013475978.1"/>
</dbReference>
<feature type="compositionally biased region" description="Low complexity" evidence="1">
    <location>
        <begin position="550"/>
        <end position="561"/>
    </location>
</feature>
<feature type="compositionally biased region" description="Polar residues" evidence="1">
    <location>
        <begin position="1"/>
        <end position="18"/>
    </location>
</feature>
<feature type="compositionally biased region" description="Polar residues" evidence="1">
    <location>
        <begin position="487"/>
        <end position="498"/>
    </location>
</feature>
<feature type="region of interest" description="Disordered" evidence="1">
    <location>
        <begin position="526"/>
        <end position="642"/>
    </location>
</feature>
<dbReference type="STRING" id="1408163.A0A0F4Z3A7"/>
<protein>
    <submittedName>
        <fullName evidence="3">Glyoxalase family protein</fullName>
    </submittedName>
</protein>
<proteinExistence type="predicted"/>
<dbReference type="Gene3D" id="3.10.180.10">
    <property type="entry name" value="2,3-Dihydroxybiphenyl 1,2-Dioxygenase, domain 1"/>
    <property type="match status" value="1"/>
</dbReference>